<reference evidence="2" key="1">
    <citation type="journal article" date="2014" name="Int. J. Syst. Evol. Microbiol.">
        <title>Complete genome sequence of Corynebacterium casei LMG S-19264T (=DSM 44701T), isolated from a smear-ripened cheese.</title>
        <authorList>
            <consortium name="US DOE Joint Genome Institute (JGI-PGF)"/>
            <person name="Walter F."/>
            <person name="Albersmeier A."/>
            <person name="Kalinowski J."/>
            <person name="Ruckert C."/>
        </authorList>
    </citation>
    <scope>NUCLEOTIDE SEQUENCE</scope>
    <source>
        <strain evidence="2">JCM 4790</strain>
    </source>
</reference>
<dbReference type="InterPro" id="IPR036736">
    <property type="entry name" value="ACP-like_sf"/>
</dbReference>
<comment type="caution">
    <text evidence="2">The sequence shown here is derived from an EMBL/GenBank/DDBJ whole genome shotgun (WGS) entry which is preliminary data.</text>
</comment>
<dbReference type="Proteomes" id="UP000619244">
    <property type="component" value="Unassembled WGS sequence"/>
</dbReference>
<protein>
    <recommendedName>
        <fullName evidence="1">Carrier domain-containing protein</fullName>
    </recommendedName>
</protein>
<sequence>MEHVLSRIWSTVLGLPGLDRGQGLFASGIVHVLSVLRARERIALALRVDVPLSTMLQCQTMAQLARSVRASADSVEKLEVRAWAVASLAPLEDAEWVRAVTALETEAK</sequence>
<dbReference type="InterPro" id="IPR009081">
    <property type="entry name" value="PP-bd_ACP"/>
</dbReference>
<dbReference type="SUPFAM" id="SSF47336">
    <property type="entry name" value="ACP-like"/>
    <property type="match status" value="1"/>
</dbReference>
<reference evidence="2" key="2">
    <citation type="submission" date="2020-09" db="EMBL/GenBank/DDBJ databases">
        <authorList>
            <person name="Sun Q."/>
            <person name="Ohkuma M."/>
        </authorList>
    </citation>
    <scope>NUCLEOTIDE SEQUENCE</scope>
    <source>
        <strain evidence="2">JCM 4790</strain>
    </source>
</reference>
<accession>A0A918P2A8</accession>
<evidence type="ECO:0000313" key="3">
    <source>
        <dbReference type="Proteomes" id="UP000619244"/>
    </source>
</evidence>
<name>A0A918P2A8_9ACTN</name>
<organism evidence="2 3">
    <name type="scientific">Streptomyces minutiscleroticus</name>
    <dbReference type="NCBI Taxonomy" id="68238"/>
    <lineage>
        <taxon>Bacteria</taxon>
        <taxon>Bacillati</taxon>
        <taxon>Actinomycetota</taxon>
        <taxon>Actinomycetes</taxon>
        <taxon>Kitasatosporales</taxon>
        <taxon>Streptomycetaceae</taxon>
        <taxon>Streptomyces</taxon>
    </lineage>
</organism>
<gene>
    <name evidence="2" type="ORF">GCM10010358_78210</name>
</gene>
<feature type="domain" description="Carrier" evidence="1">
    <location>
        <begin position="5"/>
        <end position="66"/>
    </location>
</feature>
<dbReference type="Gene3D" id="1.10.1200.10">
    <property type="entry name" value="ACP-like"/>
    <property type="match status" value="1"/>
</dbReference>
<dbReference type="Pfam" id="PF00550">
    <property type="entry name" value="PP-binding"/>
    <property type="match status" value="1"/>
</dbReference>
<evidence type="ECO:0000313" key="2">
    <source>
        <dbReference type="EMBL" id="GGY14428.1"/>
    </source>
</evidence>
<proteinExistence type="predicted"/>
<keyword evidence="3" id="KW-1185">Reference proteome</keyword>
<evidence type="ECO:0000259" key="1">
    <source>
        <dbReference type="Pfam" id="PF00550"/>
    </source>
</evidence>
<dbReference type="AlphaFoldDB" id="A0A918P2A8"/>
<dbReference type="EMBL" id="BMVU01000095">
    <property type="protein sequence ID" value="GGY14428.1"/>
    <property type="molecule type" value="Genomic_DNA"/>
</dbReference>
<dbReference type="RefSeq" id="WP_229919877.1">
    <property type="nucleotide sequence ID" value="NZ_BMVU01000095.1"/>
</dbReference>